<dbReference type="EMBL" id="CM042040">
    <property type="protein sequence ID" value="KAI3717220.1"/>
    <property type="molecule type" value="Genomic_DNA"/>
</dbReference>
<accession>A0ACB9B948</accession>
<protein>
    <submittedName>
        <fullName evidence="1">Uncharacterized protein</fullName>
    </submittedName>
</protein>
<keyword evidence="2" id="KW-1185">Reference proteome</keyword>
<organism evidence="1 2">
    <name type="scientific">Smallanthus sonchifolius</name>
    <dbReference type="NCBI Taxonomy" id="185202"/>
    <lineage>
        <taxon>Eukaryota</taxon>
        <taxon>Viridiplantae</taxon>
        <taxon>Streptophyta</taxon>
        <taxon>Embryophyta</taxon>
        <taxon>Tracheophyta</taxon>
        <taxon>Spermatophyta</taxon>
        <taxon>Magnoliopsida</taxon>
        <taxon>eudicotyledons</taxon>
        <taxon>Gunneridae</taxon>
        <taxon>Pentapetalae</taxon>
        <taxon>asterids</taxon>
        <taxon>campanulids</taxon>
        <taxon>Asterales</taxon>
        <taxon>Asteraceae</taxon>
        <taxon>Asteroideae</taxon>
        <taxon>Heliantheae alliance</taxon>
        <taxon>Millerieae</taxon>
        <taxon>Smallanthus</taxon>
    </lineage>
</organism>
<evidence type="ECO:0000313" key="1">
    <source>
        <dbReference type="EMBL" id="KAI3717220.1"/>
    </source>
</evidence>
<gene>
    <name evidence="1" type="ORF">L1987_68695</name>
</gene>
<reference evidence="2" key="1">
    <citation type="journal article" date="2022" name="Mol. Ecol. Resour.">
        <title>The genomes of chicory, endive, great burdock and yacon provide insights into Asteraceae palaeo-polyploidization history and plant inulin production.</title>
        <authorList>
            <person name="Fan W."/>
            <person name="Wang S."/>
            <person name="Wang H."/>
            <person name="Wang A."/>
            <person name="Jiang F."/>
            <person name="Liu H."/>
            <person name="Zhao H."/>
            <person name="Xu D."/>
            <person name="Zhang Y."/>
        </authorList>
    </citation>
    <scope>NUCLEOTIDE SEQUENCE [LARGE SCALE GENOMIC DNA]</scope>
    <source>
        <strain evidence="2">cv. Yunnan</strain>
    </source>
</reference>
<proteinExistence type="predicted"/>
<dbReference type="Proteomes" id="UP001056120">
    <property type="component" value="Linkage Group LG23"/>
</dbReference>
<comment type="caution">
    <text evidence="1">The sequence shown here is derived from an EMBL/GenBank/DDBJ whole genome shotgun (WGS) entry which is preliminary data.</text>
</comment>
<reference evidence="1 2" key="2">
    <citation type="journal article" date="2022" name="Mol. Ecol. Resour.">
        <title>The genomes of chicory, endive, great burdock and yacon provide insights into Asteraceae paleo-polyploidization history and plant inulin production.</title>
        <authorList>
            <person name="Fan W."/>
            <person name="Wang S."/>
            <person name="Wang H."/>
            <person name="Wang A."/>
            <person name="Jiang F."/>
            <person name="Liu H."/>
            <person name="Zhao H."/>
            <person name="Xu D."/>
            <person name="Zhang Y."/>
        </authorList>
    </citation>
    <scope>NUCLEOTIDE SEQUENCE [LARGE SCALE GENOMIC DNA]</scope>
    <source>
        <strain evidence="2">cv. Yunnan</strain>
        <tissue evidence="1">Leaves</tissue>
    </source>
</reference>
<name>A0ACB9B948_9ASTR</name>
<sequence>MKVTYNHKKLENQKTVNIGLVLMLLLDVTKNDHVKKKAKMHIWHKWKSKLLEKDKILATSLIGRMKLCYCNRFTDIWLLDSLGYGISRDHVIAQELYPQKNFGINKKRSSSCNISTGSDEIMVLIWVFNRNMSVIIVQMLEVHDWIKKLERIIMFLSDAAIQFGLICKIDGPLGAEDYLKNLHDDPVDKRAYMPLLKAYIHTRKKEKGSVASLSSLVNRIDPILRNVAPSGSLQVINPVEGVGYMLVFDELPSVQNKTHEYQLF</sequence>
<evidence type="ECO:0000313" key="2">
    <source>
        <dbReference type="Proteomes" id="UP001056120"/>
    </source>
</evidence>